<dbReference type="EMBL" id="LR593886">
    <property type="protein sequence ID" value="VTR94346.1"/>
    <property type="molecule type" value="Genomic_DNA"/>
</dbReference>
<gene>
    <name evidence="1" type="ORF">SOIL9_33680</name>
</gene>
<name>A0A6P2D186_9BACT</name>
<dbReference type="AlphaFoldDB" id="A0A6P2D186"/>
<sequence>MIEFVGGGPYDGKVMSTDSSDRAEVSQVRRSAQLIGAGLAIAERQESTPGNLLTFRYPSAAVAEQAKTEQWSEAKIKALMPYYEYEVREYVERDGLVLIKARYKGVAR</sequence>
<reference evidence="1 2" key="1">
    <citation type="submission" date="2019-05" db="EMBL/GenBank/DDBJ databases">
        <authorList>
            <consortium name="Science for Life Laboratories"/>
        </authorList>
    </citation>
    <scope>NUCLEOTIDE SEQUENCE [LARGE SCALE GENOMIC DNA]</scope>
    <source>
        <strain evidence="1">Soil9</strain>
    </source>
</reference>
<dbReference type="KEGG" id="gms:SOIL9_33680"/>
<evidence type="ECO:0000313" key="2">
    <source>
        <dbReference type="Proteomes" id="UP000464178"/>
    </source>
</evidence>
<accession>A0A6P2D186</accession>
<proteinExistence type="predicted"/>
<organism evidence="1 2">
    <name type="scientific">Gemmata massiliana</name>
    <dbReference type="NCBI Taxonomy" id="1210884"/>
    <lineage>
        <taxon>Bacteria</taxon>
        <taxon>Pseudomonadati</taxon>
        <taxon>Planctomycetota</taxon>
        <taxon>Planctomycetia</taxon>
        <taxon>Gemmatales</taxon>
        <taxon>Gemmataceae</taxon>
        <taxon>Gemmata</taxon>
    </lineage>
</organism>
<keyword evidence="2" id="KW-1185">Reference proteome</keyword>
<dbReference type="Proteomes" id="UP000464178">
    <property type="component" value="Chromosome"/>
</dbReference>
<protein>
    <submittedName>
        <fullName evidence="1">Uncharacterized protein</fullName>
    </submittedName>
</protein>
<evidence type="ECO:0000313" key="1">
    <source>
        <dbReference type="EMBL" id="VTR94346.1"/>
    </source>
</evidence>